<dbReference type="CDD" id="cd00082">
    <property type="entry name" value="HisKA"/>
    <property type="match status" value="1"/>
</dbReference>
<keyword evidence="4" id="KW-1003">Cell membrane</keyword>
<evidence type="ECO:0000256" key="14">
    <source>
        <dbReference type="SAM" id="Phobius"/>
    </source>
</evidence>
<evidence type="ECO:0000256" key="1">
    <source>
        <dbReference type="ARBA" id="ARBA00000085"/>
    </source>
</evidence>
<comment type="subcellular location">
    <subcellularLocation>
        <location evidence="2">Cell membrane</location>
        <topology evidence="2">Multi-pass membrane protein</topology>
    </subcellularLocation>
</comment>
<evidence type="ECO:0000256" key="6">
    <source>
        <dbReference type="ARBA" id="ARBA00022679"/>
    </source>
</evidence>
<dbReference type="PROSITE" id="PS50109">
    <property type="entry name" value="HIS_KIN"/>
    <property type="match status" value="1"/>
</dbReference>
<dbReference type="SMART" id="SM00388">
    <property type="entry name" value="HisKA"/>
    <property type="match status" value="1"/>
</dbReference>
<feature type="transmembrane region" description="Helical" evidence="14">
    <location>
        <begin position="12"/>
        <end position="30"/>
    </location>
</feature>
<keyword evidence="5" id="KW-0597">Phosphoprotein</keyword>
<dbReference type="Pfam" id="PF00512">
    <property type="entry name" value="HisKA"/>
    <property type="match status" value="1"/>
</dbReference>
<dbReference type="PANTHER" id="PTHR45528:SF1">
    <property type="entry name" value="SENSOR HISTIDINE KINASE CPXA"/>
    <property type="match status" value="1"/>
</dbReference>
<dbReference type="InterPro" id="IPR050398">
    <property type="entry name" value="HssS/ArlS-like"/>
</dbReference>
<proteinExistence type="predicted"/>
<protein>
    <recommendedName>
        <fullName evidence="3">histidine kinase</fullName>
        <ecNumber evidence="3">2.7.13.3</ecNumber>
    </recommendedName>
</protein>
<keyword evidence="8" id="KW-0547">Nucleotide-binding</keyword>
<dbReference type="InterPro" id="IPR003594">
    <property type="entry name" value="HATPase_dom"/>
</dbReference>
<keyword evidence="10" id="KW-0067">ATP-binding</keyword>
<dbReference type="InterPro" id="IPR036097">
    <property type="entry name" value="HisK_dim/P_sf"/>
</dbReference>
<evidence type="ECO:0000256" key="10">
    <source>
        <dbReference type="ARBA" id="ARBA00022840"/>
    </source>
</evidence>
<reference evidence="16 17" key="1">
    <citation type="submission" date="2016-11" db="EMBL/GenBank/DDBJ databases">
        <authorList>
            <person name="Jaros S."/>
            <person name="Januszkiewicz K."/>
            <person name="Wedrychowicz H."/>
        </authorList>
    </citation>
    <scope>NUCLEOTIDE SEQUENCE [LARGE SCALE GENOMIC DNA]</scope>
    <source>
        <strain evidence="16 17">DSM 24787</strain>
    </source>
</reference>
<feature type="domain" description="Histidine kinase" evidence="15">
    <location>
        <begin position="212"/>
        <end position="411"/>
    </location>
</feature>
<keyword evidence="6" id="KW-0808">Transferase</keyword>
<keyword evidence="11 14" id="KW-1133">Transmembrane helix</keyword>
<dbReference type="Gene3D" id="3.30.565.10">
    <property type="entry name" value="Histidine kinase-like ATPase, C-terminal domain"/>
    <property type="match status" value="1"/>
</dbReference>
<keyword evidence="9 16" id="KW-0418">Kinase</keyword>
<organism evidence="16 17">
    <name type="scientific">Chitinophaga niabensis</name>
    <dbReference type="NCBI Taxonomy" id="536979"/>
    <lineage>
        <taxon>Bacteria</taxon>
        <taxon>Pseudomonadati</taxon>
        <taxon>Bacteroidota</taxon>
        <taxon>Chitinophagia</taxon>
        <taxon>Chitinophagales</taxon>
        <taxon>Chitinophagaceae</taxon>
        <taxon>Chitinophaga</taxon>
    </lineage>
</organism>
<dbReference type="EMBL" id="FSRA01000001">
    <property type="protein sequence ID" value="SIN66344.1"/>
    <property type="molecule type" value="Genomic_DNA"/>
</dbReference>
<evidence type="ECO:0000256" key="3">
    <source>
        <dbReference type="ARBA" id="ARBA00012438"/>
    </source>
</evidence>
<name>A0A1N6D6Q3_9BACT</name>
<evidence type="ECO:0000256" key="12">
    <source>
        <dbReference type="ARBA" id="ARBA00023012"/>
    </source>
</evidence>
<dbReference type="SUPFAM" id="SSF55874">
    <property type="entry name" value="ATPase domain of HSP90 chaperone/DNA topoisomerase II/histidine kinase"/>
    <property type="match status" value="1"/>
</dbReference>
<evidence type="ECO:0000256" key="4">
    <source>
        <dbReference type="ARBA" id="ARBA00022475"/>
    </source>
</evidence>
<dbReference type="CDD" id="cd00075">
    <property type="entry name" value="HATPase"/>
    <property type="match status" value="1"/>
</dbReference>
<evidence type="ECO:0000256" key="9">
    <source>
        <dbReference type="ARBA" id="ARBA00022777"/>
    </source>
</evidence>
<dbReference type="GO" id="GO:0005886">
    <property type="term" value="C:plasma membrane"/>
    <property type="evidence" value="ECO:0007669"/>
    <property type="project" value="UniProtKB-SubCell"/>
</dbReference>
<dbReference type="RefSeq" id="WP_074237450.1">
    <property type="nucleotide sequence ID" value="NZ_FSRA01000001.1"/>
</dbReference>
<dbReference type="AlphaFoldDB" id="A0A1N6D6Q3"/>
<evidence type="ECO:0000256" key="5">
    <source>
        <dbReference type="ARBA" id="ARBA00022553"/>
    </source>
</evidence>
<dbReference type="InterPro" id="IPR036890">
    <property type="entry name" value="HATPase_C_sf"/>
</dbReference>
<dbReference type="GO" id="GO:0000155">
    <property type="term" value="F:phosphorelay sensor kinase activity"/>
    <property type="evidence" value="ECO:0007669"/>
    <property type="project" value="InterPro"/>
</dbReference>
<evidence type="ECO:0000313" key="16">
    <source>
        <dbReference type="EMBL" id="SIN66344.1"/>
    </source>
</evidence>
<dbReference type="SUPFAM" id="SSF47384">
    <property type="entry name" value="Homodimeric domain of signal transducing histidine kinase"/>
    <property type="match status" value="1"/>
</dbReference>
<dbReference type="Gene3D" id="1.10.287.130">
    <property type="match status" value="1"/>
</dbReference>
<keyword evidence="17" id="KW-1185">Reference proteome</keyword>
<accession>A0A1N6D6Q3</accession>
<dbReference type="EC" id="2.7.13.3" evidence="3"/>
<keyword evidence="13 14" id="KW-0472">Membrane</keyword>
<dbReference type="Proteomes" id="UP000185003">
    <property type="component" value="Unassembled WGS sequence"/>
</dbReference>
<evidence type="ECO:0000256" key="7">
    <source>
        <dbReference type="ARBA" id="ARBA00022692"/>
    </source>
</evidence>
<evidence type="ECO:0000313" key="17">
    <source>
        <dbReference type="Proteomes" id="UP000185003"/>
    </source>
</evidence>
<dbReference type="GO" id="GO:0005524">
    <property type="term" value="F:ATP binding"/>
    <property type="evidence" value="ECO:0007669"/>
    <property type="project" value="UniProtKB-KW"/>
</dbReference>
<dbReference type="InterPro" id="IPR003661">
    <property type="entry name" value="HisK_dim/P_dom"/>
</dbReference>
<dbReference type="Pfam" id="PF02518">
    <property type="entry name" value="HATPase_c"/>
    <property type="match status" value="1"/>
</dbReference>
<dbReference type="OrthoDB" id="1522504at2"/>
<dbReference type="STRING" id="536979.SAMN04488055_0347"/>
<evidence type="ECO:0000256" key="2">
    <source>
        <dbReference type="ARBA" id="ARBA00004651"/>
    </source>
</evidence>
<evidence type="ECO:0000256" key="13">
    <source>
        <dbReference type="ARBA" id="ARBA00023136"/>
    </source>
</evidence>
<evidence type="ECO:0000259" key="15">
    <source>
        <dbReference type="PROSITE" id="PS50109"/>
    </source>
</evidence>
<evidence type="ECO:0000256" key="11">
    <source>
        <dbReference type="ARBA" id="ARBA00022989"/>
    </source>
</evidence>
<feature type="transmembrane region" description="Helical" evidence="14">
    <location>
        <begin position="123"/>
        <end position="148"/>
    </location>
</feature>
<dbReference type="InterPro" id="IPR005467">
    <property type="entry name" value="His_kinase_dom"/>
</dbReference>
<evidence type="ECO:0000256" key="8">
    <source>
        <dbReference type="ARBA" id="ARBA00022741"/>
    </source>
</evidence>
<keyword evidence="7 14" id="KW-0812">Transmembrane</keyword>
<comment type="catalytic activity">
    <reaction evidence="1">
        <text>ATP + protein L-histidine = ADP + protein N-phospho-L-histidine.</text>
        <dbReference type="EC" id="2.7.13.3"/>
    </reaction>
</comment>
<sequence>MKLLHRTTRDFLLATIVILLITGAGLYLFLQEEVTAEMNEQLALQAATISRQLEEGKDAHYLFTEITKTTDPVRLQPVYGDTLLFDPIQKVTEDYHYLDIVKNIRGENYHIKVMTTYIGWNEYFKMIFTALLGTTLLLAISSVLITYFSSRKIWKPFFLNLESIKNFSVTNDEALKLYDSPIKEFKEMQHTLFDMTQRSHREYNALREFTENASHEIQTPLGIIQSKLDRISQLNVSEEMSRHITQAKSGVDRLKRMNKNLLLLAKLDNNTFADKQMIWFDEVIRQHLETMEELFTVKEVAASTHIGRTSVLSNPYLCEILVSNLISNALRYTEEGGLINISLSTDQFQISNTGAELDFPAEFLFDRFRKSTKHVQSTGLGLAIVQQICQLNGWKVKYHYADQQHVFTVLF</sequence>
<dbReference type="SMART" id="SM00387">
    <property type="entry name" value="HATPase_c"/>
    <property type="match status" value="1"/>
</dbReference>
<keyword evidence="12" id="KW-0902">Two-component regulatory system</keyword>
<gene>
    <name evidence="16" type="ORF">SAMN04488055_0347</name>
</gene>
<dbReference type="PANTHER" id="PTHR45528">
    <property type="entry name" value="SENSOR HISTIDINE KINASE CPXA"/>
    <property type="match status" value="1"/>
</dbReference>